<feature type="compositionally biased region" description="Low complexity" evidence="1">
    <location>
        <begin position="573"/>
        <end position="584"/>
    </location>
</feature>
<sequence length="712" mass="75204">MNDSVLIEINMIDKLTQPLTGVVDQINQIVQTASSDFDKVKSSASDVIQTFTEMGTSLEPVLTMDWDVGGIDSLEDVGRILEHVSEASSEILSLGLGSQLVQVFKDAEGGINKFADNLDQGIDKVIETFDLAKAKVKDFSGAAKAQFAAVSQRTQNFIQAGKGLATSFSSAGVKGFASVAKAQFAALSQRTQSFISNVKNIGTAFSAGGLKNGVKNLAASVNQQFTSISQKAAGLSGMGGRVQQYLGPISSSLDNVKNSLSQGMGEGIAKVTALGEKFPFLAGGTEFVAAGMTSLDGVMKSASGTLGGVQSALTFVSDSVGTFQSVMGSASEVITSFQSVMGAMSNVMTTFGRLIPSVSSVMAVMASPITWVVLGIAALIATVYLIIKYWDDLVAAFSKVWIFQQIGKLFGWLGKQWEKFTSYLSDTGVMSILMNIYSGFVTAFSGIGSVISGIASVIGSTFSLIFSPIRVAFKLVQSFLTLLVDGPAAAMGVLMEIPNIFTGIADSFSAAFSSITEGIQTYIDGVLNVFKSIGSGISWIAGKLGISIGSDDAEKTEQHVSTEARASENIQKQVQSVSRGSESSRSSEKHVLAEARTTENIQKQVQSVSQGSESSRSSEKHVLAEARTTENIQKQVQPVTQTSASVSDSGGNDSVMAYKRQQNTLPSGMVQNMTNTQSQQVSEVKRFGDIYITAPNGLTPDQLAEWDEINVG</sequence>
<feature type="compositionally biased region" description="Basic and acidic residues" evidence="1">
    <location>
        <begin position="616"/>
        <end position="628"/>
    </location>
</feature>
<name>A0A1R4LQ75_VIBR1</name>
<feature type="compositionally biased region" description="Basic and acidic residues" evidence="1">
    <location>
        <begin position="555"/>
        <end position="566"/>
    </location>
</feature>
<evidence type="ECO:0000313" key="3">
    <source>
        <dbReference type="EMBL" id="SJN58752.1"/>
    </source>
</evidence>
<dbReference type="STRING" id="1123498.VR7878_03021"/>
<dbReference type="EMBL" id="FULE01000043">
    <property type="protein sequence ID" value="SJN58752.1"/>
    <property type="molecule type" value="Genomic_DNA"/>
</dbReference>
<protein>
    <submittedName>
        <fullName evidence="3">Uncharacterized protein</fullName>
    </submittedName>
</protein>
<proteinExistence type="predicted"/>
<evidence type="ECO:0000313" key="4">
    <source>
        <dbReference type="Proteomes" id="UP000188276"/>
    </source>
</evidence>
<feature type="compositionally biased region" description="Basic and acidic residues" evidence="1">
    <location>
        <begin position="585"/>
        <end position="597"/>
    </location>
</feature>
<reference evidence="4" key="1">
    <citation type="submission" date="2017-02" db="EMBL/GenBank/DDBJ databases">
        <authorList>
            <person name="Rodrigo-Torres L."/>
            <person name="Arahal R.D."/>
            <person name="Lucena T."/>
        </authorList>
    </citation>
    <scope>NUCLEOTIDE SEQUENCE [LARGE SCALE GENOMIC DNA]</scope>
    <source>
        <strain evidence="4">CECT 7878</strain>
    </source>
</reference>
<keyword evidence="2" id="KW-0472">Membrane</keyword>
<feature type="transmembrane region" description="Helical" evidence="2">
    <location>
        <begin position="361"/>
        <end position="387"/>
    </location>
</feature>
<organism evidence="3 4">
    <name type="scientific">Vibrio ruber (strain DSM 16370 / JCM 11486 / BCRC 17186 / CECT 7878 / LMG 23124 / VR1)</name>
    <dbReference type="NCBI Taxonomy" id="1123498"/>
    <lineage>
        <taxon>Bacteria</taxon>
        <taxon>Pseudomonadati</taxon>
        <taxon>Pseudomonadota</taxon>
        <taxon>Gammaproteobacteria</taxon>
        <taxon>Vibrionales</taxon>
        <taxon>Vibrionaceae</taxon>
        <taxon>Vibrio</taxon>
    </lineage>
</organism>
<dbReference type="AlphaFoldDB" id="A0A1R4LQ75"/>
<keyword evidence="2" id="KW-0812">Transmembrane</keyword>
<keyword evidence="4" id="KW-1185">Reference proteome</keyword>
<keyword evidence="2" id="KW-1133">Transmembrane helix</keyword>
<gene>
    <name evidence="3" type="ORF">VR7878_03021</name>
</gene>
<evidence type="ECO:0000256" key="1">
    <source>
        <dbReference type="SAM" id="MobiDB-lite"/>
    </source>
</evidence>
<accession>A0A1R4LQ75</accession>
<feature type="region of interest" description="Disordered" evidence="1">
    <location>
        <begin position="555"/>
        <end position="650"/>
    </location>
</feature>
<dbReference type="Proteomes" id="UP000188276">
    <property type="component" value="Unassembled WGS sequence"/>
</dbReference>
<evidence type="ECO:0000256" key="2">
    <source>
        <dbReference type="SAM" id="Phobius"/>
    </source>
</evidence>
<feature type="compositionally biased region" description="Polar residues" evidence="1">
    <location>
        <begin position="629"/>
        <end position="650"/>
    </location>
</feature>
<feature type="compositionally biased region" description="Low complexity" evidence="1">
    <location>
        <begin position="602"/>
        <end position="615"/>
    </location>
</feature>